<dbReference type="SUPFAM" id="SSF53163">
    <property type="entry name" value="HybD-like"/>
    <property type="match status" value="1"/>
</dbReference>
<evidence type="ECO:0000313" key="6">
    <source>
        <dbReference type="Proteomes" id="UP000004198"/>
    </source>
</evidence>
<dbReference type="Pfam" id="PF03418">
    <property type="entry name" value="Peptidase_A25"/>
    <property type="match status" value="1"/>
</dbReference>
<evidence type="ECO:0000256" key="2">
    <source>
        <dbReference type="ARBA" id="ARBA00022801"/>
    </source>
</evidence>
<keyword evidence="2 4" id="KW-0378">Hydrolase</keyword>
<dbReference type="HAMAP" id="MF_00626">
    <property type="entry name" value="Germination_prot"/>
    <property type="match status" value="1"/>
</dbReference>
<dbReference type="eggNOG" id="COG0680">
    <property type="taxonomic scope" value="Bacteria"/>
</dbReference>
<dbReference type="Proteomes" id="UP000004198">
    <property type="component" value="Unassembled WGS sequence"/>
</dbReference>
<dbReference type="RefSeq" id="WP_007061159.1">
    <property type="nucleotide sequence ID" value="NZ_ACVI01000033.1"/>
</dbReference>
<organism evidence="5 6">
    <name type="scientific">Clostridium carboxidivorans P7</name>
    <dbReference type="NCBI Taxonomy" id="536227"/>
    <lineage>
        <taxon>Bacteria</taxon>
        <taxon>Bacillati</taxon>
        <taxon>Bacillota</taxon>
        <taxon>Clostridia</taxon>
        <taxon>Eubacteriales</taxon>
        <taxon>Clostridiaceae</taxon>
        <taxon>Clostridium</taxon>
    </lineage>
</organism>
<comment type="function">
    <text evidence="4">Initiates the rapid degradation of small, acid-soluble proteins during spore germination.</text>
</comment>
<evidence type="ECO:0000256" key="3">
    <source>
        <dbReference type="ARBA" id="ARBA00023145"/>
    </source>
</evidence>
<dbReference type="MEROPS" id="A25.001"/>
<dbReference type="InterPro" id="IPR023430">
    <property type="entry name" value="Pept_HybD-like_dom_sf"/>
</dbReference>
<evidence type="ECO:0000313" key="5">
    <source>
        <dbReference type="EMBL" id="EET87306.1"/>
    </source>
</evidence>
<feature type="propeptide" id="PRO_5007343886" evidence="4">
    <location>
        <begin position="1"/>
        <end position="7"/>
    </location>
</feature>
<protein>
    <recommendedName>
        <fullName evidence="4">Germination protease</fullName>
        <ecNumber evidence="4">3.4.24.78</ecNumber>
    </recommendedName>
    <alternativeName>
        <fullName evidence="4">GPR endopeptidase</fullName>
    </alternativeName>
    <alternativeName>
        <fullName evidence="4">Germination proteinase</fullName>
    </alternativeName>
    <alternativeName>
        <fullName evidence="4">Spore protease</fullName>
    </alternativeName>
</protein>
<dbReference type="GO" id="GO:0006508">
    <property type="term" value="P:proteolysis"/>
    <property type="evidence" value="ECO:0007669"/>
    <property type="project" value="UniProtKB-UniRule"/>
</dbReference>
<feature type="chain" id="PRO_5023566619" description="Germination protease" evidence="4">
    <location>
        <begin position="8"/>
        <end position="324"/>
    </location>
</feature>
<comment type="caution">
    <text evidence="5">The sequence shown here is derived from an EMBL/GenBank/DDBJ whole genome shotgun (WGS) entry which is preliminary data.</text>
</comment>
<dbReference type="GO" id="GO:0004222">
    <property type="term" value="F:metalloendopeptidase activity"/>
    <property type="evidence" value="ECO:0007669"/>
    <property type="project" value="UniProtKB-UniRule"/>
</dbReference>
<proteinExistence type="inferred from homology"/>
<evidence type="ECO:0000256" key="1">
    <source>
        <dbReference type="ARBA" id="ARBA00022670"/>
    </source>
</evidence>
<name>C6PU07_9CLOT</name>
<keyword evidence="3 4" id="KW-0865">Zymogen</keyword>
<dbReference type="EC" id="3.4.24.78" evidence="4"/>
<keyword evidence="6" id="KW-1185">Reference proteome</keyword>
<dbReference type="GO" id="GO:0009847">
    <property type="term" value="P:spore germination"/>
    <property type="evidence" value="ECO:0007669"/>
    <property type="project" value="UniProtKB-UniRule"/>
</dbReference>
<comment type="PTM">
    <text evidence="4">Autoproteolytically processed. The inactive tetrameric zymogen termed p46 autoprocesses to a smaller form termed p41, which is active only during spore germination.</text>
</comment>
<reference evidence="5 6" key="1">
    <citation type="submission" date="2009-06" db="EMBL/GenBank/DDBJ databases">
        <title>The draft genome of Clostridium carboxidivorans P7.</title>
        <authorList>
            <consortium name="US DOE Joint Genome Institute (JGI-PGF)"/>
            <person name="Lucas S."/>
            <person name="Copeland A."/>
            <person name="Lapidus A."/>
            <person name="Glavina del Rio T."/>
            <person name="Tice H."/>
            <person name="Bruce D."/>
            <person name="Goodwin L."/>
            <person name="Pitluck S."/>
            <person name="Larimer F."/>
            <person name="Land M.L."/>
            <person name="Hauser L."/>
            <person name="Hemme C.L."/>
        </authorList>
    </citation>
    <scope>NUCLEOTIDE SEQUENCE [LARGE SCALE GENOMIC DNA]</scope>
    <source>
        <strain evidence="5 6">P7</strain>
    </source>
</reference>
<dbReference type="KEGG" id="cck:Ccar_23565"/>
<dbReference type="InterPro" id="IPR005080">
    <property type="entry name" value="Peptidase_A25"/>
</dbReference>
<dbReference type="EMBL" id="ACVI01000033">
    <property type="protein sequence ID" value="EET87306.1"/>
    <property type="molecule type" value="Genomic_DNA"/>
</dbReference>
<dbReference type="PATRIC" id="fig|536227.13.peg.4865"/>
<comment type="similarity">
    <text evidence="4">Belongs to the peptidase A25 family.</text>
</comment>
<comment type="subunit">
    <text evidence="4">Homotetramer.</text>
</comment>
<dbReference type="NCBIfam" id="TIGR01441">
    <property type="entry name" value="GPR"/>
    <property type="match status" value="1"/>
</dbReference>
<dbReference type="Gene3D" id="3.40.50.1450">
    <property type="entry name" value="HybD-like"/>
    <property type="match status" value="1"/>
</dbReference>
<dbReference type="OrthoDB" id="9777293at2"/>
<sequence>MFGIRTDLAVEAAEIYKQENNGEIPGVEVEENCVDDIKTTIVRVVNDVGEKMMGKPKGTYITIEMPKFTYYDGDTMEQVSEVLGKTLSEMVNIDDSMTALVVGLGNWNVTPDALGPKVVSKLMITRHLKQLVPDKIDEGIRPVCAIAPGVLGLTGIETGEIVKGVVEKIKPNLIVCIDALASRKMDRVNSTIQIGNTGISPGSGVGNRRMEISENVLGIPVIAIGVPTVVDAATMANDTIDMVLDEMIKQSKKDSKFYDMLKSLDKNEKQHMIEQLLDPYVGNLMVTPKEVDLVIDSVSKVIANGINIALQPALNLEDINKFLN</sequence>
<evidence type="ECO:0000256" key="4">
    <source>
        <dbReference type="HAMAP-Rule" id="MF_00626"/>
    </source>
</evidence>
<keyword evidence="1 4" id="KW-0645">Protease</keyword>
<gene>
    <name evidence="4" type="primary">gpr</name>
    <name evidence="5" type="ORF">CcarbDRAFT_2274</name>
</gene>
<dbReference type="STRING" id="536227.Ccar_23565"/>
<dbReference type="PIRSF" id="PIRSF019549">
    <property type="entry name" value="Peptidase_A25"/>
    <property type="match status" value="1"/>
</dbReference>
<accession>C6PU07</accession>
<dbReference type="AlphaFoldDB" id="C6PU07"/>
<comment type="catalytic activity">
    <reaction evidence="4">
        <text>Endopeptidase action with P4 Glu or Asp, P1 preferably Glu &gt; Asp, P1' hydrophobic and P2' Ala.</text>
        <dbReference type="EC" id="3.4.24.78"/>
    </reaction>
</comment>